<dbReference type="PANTHER" id="PTHR43827">
    <property type="entry name" value="2,5-DIKETO-D-GLUCONIC ACID REDUCTASE"/>
    <property type="match status" value="1"/>
</dbReference>
<dbReference type="RefSeq" id="WP_123779536.1">
    <property type="nucleotide sequence ID" value="NZ_RKMG01000006.1"/>
</dbReference>
<gene>
    <name evidence="8" type="ORF">EF384_03140</name>
</gene>
<evidence type="ECO:0000313" key="9">
    <source>
        <dbReference type="Proteomes" id="UP000273977"/>
    </source>
</evidence>
<dbReference type="InterPro" id="IPR023210">
    <property type="entry name" value="NADP_OxRdtase_dom"/>
</dbReference>
<feature type="domain" description="NADP-dependent oxidoreductase" evidence="7">
    <location>
        <begin position="15"/>
        <end position="268"/>
    </location>
</feature>
<comment type="similarity">
    <text evidence="1">Belongs to the aldo/keto reductase family.</text>
</comment>
<evidence type="ECO:0000259" key="7">
    <source>
        <dbReference type="Pfam" id="PF00248"/>
    </source>
</evidence>
<dbReference type="FunFam" id="3.20.20.100:FF:000002">
    <property type="entry name" value="2,5-diketo-D-gluconic acid reductase A"/>
    <property type="match status" value="1"/>
</dbReference>
<dbReference type="PANTHER" id="PTHR43827:SF3">
    <property type="entry name" value="NADP-DEPENDENT OXIDOREDUCTASE DOMAIN-CONTAINING PROTEIN"/>
    <property type="match status" value="1"/>
</dbReference>
<dbReference type="GO" id="GO:0016616">
    <property type="term" value="F:oxidoreductase activity, acting on the CH-OH group of donors, NAD or NADP as acceptor"/>
    <property type="evidence" value="ECO:0007669"/>
    <property type="project" value="UniProtKB-ARBA"/>
</dbReference>
<protein>
    <submittedName>
        <fullName evidence="8">Aldo/keto reductase</fullName>
    </submittedName>
</protein>
<evidence type="ECO:0000256" key="3">
    <source>
        <dbReference type="ARBA" id="ARBA00023002"/>
    </source>
</evidence>
<evidence type="ECO:0000256" key="2">
    <source>
        <dbReference type="ARBA" id="ARBA00022857"/>
    </source>
</evidence>
<name>A0A3N4GE84_9LACT</name>
<sequence>MEFVTLNNGVEMPVLGTGTNTFGKVNGDYFGDINDDTTELLAAIKAGYRSIDTAIAYRNESVVGKAIKESGLPREEFFITSKIPGDEEHSGTAEKVEASLNASLEALQTDYIDLYLIHHPWDDENEMLQTWYALENAYNDGKIKAIGVSNFDQDQLDIIIDNARIQPMVNQVESHVGNWNDEIVAYSLENDVIPTAWGPMKGTDDASRAVLTEIGDQYGKTWGQVVLRYQIERGVIVIPKSHNAGRQADNFNVFDFELSDADKEKIKAL</sequence>
<accession>A0A3N4GE84</accession>
<dbReference type="PROSITE" id="PS00062">
    <property type="entry name" value="ALDOKETO_REDUCTASE_2"/>
    <property type="match status" value="1"/>
</dbReference>
<dbReference type="PRINTS" id="PR00069">
    <property type="entry name" value="ALDKETRDTASE"/>
</dbReference>
<keyword evidence="3" id="KW-0560">Oxidoreductase</keyword>
<evidence type="ECO:0000256" key="4">
    <source>
        <dbReference type="PIRSR" id="PIRSR000097-1"/>
    </source>
</evidence>
<feature type="active site" description="Proton donor" evidence="4">
    <location>
        <position position="57"/>
    </location>
</feature>
<evidence type="ECO:0000256" key="1">
    <source>
        <dbReference type="ARBA" id="ARBA00007905"/>
    </source>
</evidence>
<feature type="site" description="Lowers pKa of active site Tyr" evidence="6">
    <location>
        <position position="82"/>
    </location>
</feature>
<comment type="caution">
    <text evidence="8">The sequence shown here is derived from an EMBL/GenBank/DDBJ whole genome shotgun (WGS) entry which is preliminary data.</text>
</comment>
<dbReference type="InterPro" id="IPR036812">
    <property type="entry name" value="NAD(P)_OxRdtase_dom_sf"/>
</dbReference>
<proteinExistence type="inferred from homology"/>
<dbReference type="Gene3D" id="3.20.20.100">
    <property type="entry name" value="NADP-dependent oxidoreductase domain"/>
    <property type="match status" value="1"/>
</dbReference>
<dbReference type="OrthoDB" id="9804790at2"/>
<keyword evidence="2" id="KW-0521">NADP</keyword>
<organism evidence="8 9">
    <name type="scientific">Aerococcus agrisoli</name>
    <dbReference type="NCBI Taxonomy" id="2487350"/>
    <lineage>
        <taxon>Bacteria</taxon>
        <taxon>Bacillati</taxon>
        <taxon>Bacillota</taxon>
        <taxon>Bacilli</taxon>
        <taxon>Lactobacillales</taxon>
        <taxon>Aerococcaceae</taxon>
        <taxon>Aerococcus</taxon>
    </lineage>
</organism>
<dbReference type="EMBL" id="RKMG01000006">
    <property type="protein sequence ID" value="RPA61022.1"/>
    <property type="molecule type" value="Genomic_DNA"/>
</dbReference>
<evidence type="ECO:0000256" key="5">
    <source>
        <dbReference type="PIRSR" id="PIRSR000097-2"/>
    </source>
</evidence>
<feature type="binding site" evidence="5">
    <location>
        <position position="118"/>
    </location>
    <ligand>
        <name>substrate</name>
    </ligand>
</feature>
<dbReference type="AlphaFoldDB" id="A0A3N4GE84"/>
<dbReference type="PROSITE" id="PS00798">
    <property type="entry name" value="ALDOKETO_REDUCTASE_1"/>
    <property type="match status" value="1"/>
</dbReference>
<dbReference type="InterPro" id="IPR018170">
    <property type="entry name" value="Aldo/ket_reductase_CS"/>
</dbReference>
<dbReference type="Proteomes" id="UP000273977">
    <property type="component" value="Unassembled WGS sequence"/>
</dbReference>
<dbReference type="PIRSF" id="PIRSF000097">
    <property type="entry name" value="AKR"/>
    <property type="match status" value="1"/>
</dbReference>
<dbReference type="SUPFAM" id="SSF51430">
    <property type="entry name" value="NAD(P)-linked oxidoreductase"/>
    <property type="match status" value="1"/>
</dbReference>
<reference evidence="8 9" key="1">
    <citation type="submission" date="2018-11" db="EMBL/GenBank/DDBJ databases">
        <title>Aerococcus sp. SJQ22, whole genome shotgun sequence.</title>
        <authorList>
            <person name="Sun L."/>
            <person name="Gao X."/>
            <person name="Chen W."/>
            <person name="Huang K."/>
        </authorList>
    </citation>
    <scope>NUCLEOTIDE SEQUENCE [LARGE SCALE GENOMIC DNA]</scope>
    <source>
        <strain evidence="8 9">SJQ22</strain>
    </source>
</reference>
<keyword evidence="9" id="KW-1185">Reference proteome</keyword>
<evidence type="ECO:0000313" key="8">
    <source>
        <dbReference type="EMBL" id="RPA61022.1"/>
    </source>
</evidence>
<evidence type="ECO:0000256" key="6">
    <source>
        <dbReference type="PIRSR" id="PIRSR000097-3"/>
    </source>
</evidence>
<dbReference type="CDD" id="cd19071">
    <property type="entry name" value="AKR_AKR1-5-like"/>
    <property type="match status" value="1"/>
</dbReference>
<dbReference type="InterPro" id="IPR020471">
    <property type="entry name" value="AKR"/>
</dbReference>
<dbReference type="Pfam" id="PF00248">
    <property type="entry name" value="Aldo_ket_red"/>
    <property type="match status" value="1"/>
</dbReference>